<dbReference type="GO" id="GO:0019877">
    <property type="term" value="P:diaminopimelate biosynthetic process"/>
    <property type="evidence" value="ECO:0007669"/>
    <property type="project" value="UniProtKB-KW"/>
</dbReference>
<comment type="function">
    <text evidence="1">Catalyzes the phosphorylation of the beta-carboxyl group of aspartic acid with ATP to yield 4-phospho-L-aspartate, which is involved in the branched biosynthetic pathway leading to the biosynthesis of amino acids threonine, isoleucine and methionine.</text>
</comment>
<dbReference type="PANTHER" id="PTHR21499">
    <property type="entry name" value="ASPARTATE KINASE"/>
    <property type="match status" value="1"/>
</dbReference>
<dbReference type="InterPro" id="IPR027795">
    <property type="entry name" value="CASTOR_ACT_dom"/>
</dbReference>
<dbReference type="EMBL" id="CP158367">
    <property type="protein sequence ID" value="XBX76278.1"/>
    <property type="molecule type" value="Genomic_DNA"/>
</dbReference>
<dbReference type="InterPro" id="IPR002912">
    <property type="entry name" value="ACT_dom"/>
</dbReference>
<evidence type="ECO:0000256" key="16">
    <source>
        <dbReference type="RuleBase" id="RU004249"/>
    </source>
</evidence>
<sequence>MYKIQKFGGTSVATAIQRKDIAQHVISQIKGQQNLRLVIVVSAMGRAGSPYATDTFLRLLDNYPKTSKSKVDLLLSCGEIISAVLLAAEIELQNVKCDILTGWNMGIKTDDNFTSANIVSVDNTRIKEAFKKVPIVIVPGFQGLTNTERIATLGRGGSDITAVALGNALKAESVEIFTDVDGVMTADPKIVPEALKLKEITYEEIYQMAYGGAKVIHPRAVEMAMKNGLDLWIKPMDFSGTGTFIRNSNKGSINDTAGEEKGLITGIAEIGELVQYSIYFGKDNKKLELEIFQKIADNNVSLDLINLSPDKKIFTIFNKDCEVVSEILREYNLVYEKIEKCSKITIIGTKMKGKPGVMSEILSLLFKSDIPILQTADSHINISILTKSQYAKKAIKEMHKALIK</sequence>
<comment type="pathway">
    <text evidence="2 16">Amino-acid biosynthesis; L-lysine biosynthesis via DAP pathway; (S)-tetrahydrodipicolinate from L-aspartate: step 1/4.</text>
</comment>
<comment type="catalytic activity">
    <reaction evidence="13 15">
        <text>L-aspartate + ATP = 4-phospho-L-aspartate + ADP</text>
        <dbReference type="Rhea" id="RHEA:23776"/>
        <dbReference type="ChEBI" id="CHEBI:29991"/>
        <dbReference type="ChEBI" id="CHEBI:30616"/>
        <dbReference type="ChEBI" id="CHEBI:57535"/>
        <dbReference type="ChEBI" id="CHEBI:456216"/>
        <dbReference type="EC" id="2.7.2.4"/>
    </reaction>
</comment>
<evidence type="ECO:0000259" key="17">
    <source>
        <dbReference type="PROSITE" id="PS51671"/>
    </source>
</evidence>
<dbReference type="NCBIfam" id="TIGR00657">
    <property type="entry name" value="asp_kinases"/>
    <property type="match status" value="1"/>
</dbReference>
<evidence type="ECO:0000256" key="3">
    <source>
        <dbReference type="ARBA" id="ARBA00004986"/>
    </source>
</evidence>
<protein>
    <recommendedName>
        <fullName evidence="15">Aspartokinase</fullName>
        <ecNumber evidence="15">2.7.2.4</ecNumber>
    </recommendedName>
</protein>
<feature type="binding site" evidence="14">
    <location>
        <begin position="6"/>
        <end position="9"/>
    </location>
    <ligand>
        <name>ATP</name>
        <dbReference type="ChEBI" id="CHEBI:30616"/>
    </ligand>
</feature>
<evidence type="ECO:0000313" key="18">
    <source>
        <dbReference type="EMBL" id="XBX76278.1"/>
    </source>
</evidence>
<dbReference type="InterPro" id="IPR045865">
    <property type="entry name" value="ACT-like_dom_sf"/>
</dbReference>
<evidence type="ECO:0000256" key="10">
    <source>
        <dbReference type="ARBA" id="ARBA00022840"/>
    </source>
</evidence>
<feature type="binding site" evidence="14">
    <location>
        <begin position="178"/>
        <end position="179"/>
    </location>
    <ligand>
        <name>ATP</name>
        <dbReference type="ChEBI" id="CHEBI:30616"/>
    </ligand>
</feature>
<dbReference type="InterPro" id="IPR005260">
    <property type="entry name" value="Asp_kin_monofn"/>
</dbReference>
<dbReference type="GO" id="GO:0004072">
    <property type="term" value="F:aspartate kinase activity"/>
    <property type="evidence" value="ECO:0007669"/>
    <property type="project" value="UniProtKB-EC"/>
</dbReference>
<evidence type="ECO:0000256" key="1">
    <source>
        <dbReference type="ARBA" id="ARBA00003121"/>
    </source>
</evidence>
<evidence type="ECO:0000256" key="6">
    <source>
        <dbReference type="ARBA" id="ARBA00022605"/>
    </source>
</evidence>
<dbReference type="Pfam" id="PF13840">
    <property type="entry name" value="ACT_7"/>
    <property type="match status" value="1"/>
</dbReference>
<feature type="binding site" evidence="14">
    <location>
        <position position="53"/>
    </location>
    <ligand>
        <name>substrate</name>
    </ligand>
</feature>
<evidence type="ECO:0000256" key="4">
    <source>
        <dbReference type="ARBA" id="ARBA00005139"/>
    </source>
</evidence>
<evidence type="ECO:0000256" key="2">
    <source>
        <dbReference type="ARBA" id="ARBA00004766"/>
    </source>
</evidence>
<dbReference type="InterPro" id="IPR001048">
    <property type="entry name" value="Asp/Glu/Uridylate_kinase"/>
</dbReference>
<dbReference type="PROSITE" id="PS00324">
    <property type="entry name" value="ASPARTOKINASE"/>
    <property type="match status" value="1"/>
</dbReference>
<evidence type="ECO:0000256" key="7">
    <source>
        <dbReference type="ARBA" id="ARBA00022679"/>
    </source>
</evidence>
<dbReference type="NCBIfam" id="NF006068">
    <property type="entry name" value="PRK08210.1"/>
    <property type="match status" value="1"/>
</dbReference>
<dbReference type="Pfam" id="PF00696">
    <property type="entry name" value="AA_kinase"/>
    <property type="match status" value="1"/>
</dbReference>
<keyword evidence="6 16" id="KW-0028">Amino-acid biosynthesis</keyword>
<evidence type="ECO:0000256" key="12">
    <source>
        <dbReference type="ARBA" id="ARBA00023154"/>
    </source>
</evidence>
<organism evidence="18">
    <name type="scientific">Proteinivorax tanatarense</name>
    <dbReference type="NCBI Taxonomy" id="1260629"/>
    <lineage>
        <taxon>Bacteria</taxon>
        <taxon>Bacillati</taxon>
        <taxon>Bacillota</taxon>
        <taxon>Clostridia</taxon>
        <taxon>Eubacteriales</taxon>
        <taxon>Proteinivoracaceae</taxon>
        <taxon>Proteinivorax</taxon>
    </lineage>
</organism>
<feature type="binding site" evidence="14">
    <location>
        <position position="79"/>
    </location>
    <ligand>
        <name>substrate</name>
    </ligand>
</feature>
<dbReference type="InterPro" id="IPR018042">
    <property type="entry name" value="Aspartate_kinase_CS"/>
</dbReference>
<dbReference type="Gene3D" id="3.30.2130.10">
    <property type="entry name" value="VC0802-like"/>
    <property type="match status" value="1"/>
</dbReference>
<name>A0AAU7VQP6_9FIRM</name>
<keyword evidence="11" id="KW-0220">Diaminopimelate biosynthesis</keyword>
<dbReference type="PANTHER" id="PTHR21499:SF3">
    <property type="entry name" value="ASPARTOKINASE"/>
    <property type="match status" value="1"/>
</dbReference>
<evidence type="ECO:0000256" key="5">
    <source>
        <dbReference type="ARBA" id="ARBA00010122"/>
    </source>
</evidence>
<keyword evidence="8 14" id="KW-0547">Nucleotide-binding</keyword>
<dbReference type="GO" id="GO:0009090">
    <property type="term" value="P:homoserine biosynthetic process"/>
    <property type="evidence" value="ECO:0007669"/>
    <property type="project" value="TreeGrafter"/>
</dbReference>
<dbReference type="AlphaFoldDB" id="A0AAU7VQP6"/>
<dbReference type="Gene3D" id="3.40.1160.10">
    <property type="entry name" value="Acetylglutamate kinase-like"/>
    <property type="match status" value="1"/>
</dbReference>
<keyword evidence="10 14" id="KW-0067">ATP-binding</keyword>
<feature type="domain" description="ACT" evidence="17">
    <location>
        <begin position="346"/>
        <end position="404"/>
    </location>
</feature>
<keyword evidence="12" id="KW-0457">Lysine biosynthesis</keyword>
<dbReference type="GO" id="GO:0005524">
    <property type="term" value="F:ATP binding"/>
    <property type="evidence" value="ECO:0007669"/>
    <property type="project" value="UniProtKB-KW"/>
</dbReference>
<feature type="binding site" evidence="14">
    <location>
        <begin position="214"/>
        <end position="215"/>
    </location>
    <ligand>
        <name>ATP</name>
        <dbReference type="ChEBI" id="CHEBI:30616"/>
    </ligand>
</feature>
<gene>
    <name evidence="18" type="primary">dapG</name>
    <name evidence="18" type="ORF">PRVXT_001461</name>
</gene>
<dbReference type="PIRSF" id="PIRSF000726">
    <property type="entry name" value="Asp_kin"/>
    <property type="match status" value="1"/>
</dbReference>
<dbReference type="RefSeq" id="WP_350345012.1">
    <property type="nucleotide sequence ID" value="NZ_CP158367.1"/>
</dbReference>
<dbReference type="PROSITE" id="PS51671">
    <property type="entry name" value="ACT"/>
    <property type="match status" value="1"/>
</dbReference>
<comment type="pathway">
    <text evidence="3 16">Amino-acid biosynthesis; L-methionine biosynthesis via de novo pathway; L-homoserine from L-aspartate: step 1/3.</text>
</comment>
<comment type="similarity">
    <text evidence="5 15">Belongs to the aspartokinase family.</text>
</comment>
<comment type="pathway">
    <text evidence="4 16">Amino-acid biosynthesis; L-threonine biosynthesis; L-threonine from L-aspartate: step 1/5.</text>
</comment>
<reference evidence="18" key="1">
    <citation type="journal article" date="2013" name="Extremophiles">
        <title>Proteinivorax tanatarense gen. nov., sp. nov., an anaerobic, haloalkaliphilic, proteolytic bacterium isolated from a decaying algal bloom, and proposal of Proteinivoraceae fam. nov.</title>
        <authorList>
            <person name="Kevbrin V."/>
            <person name="Boltyanskaya Y."/>
            <person name="Zhilina T."/>
            <person name="Kolganova T."/>
            <person name="Lavrentjeva E."/>
            <person name="Kuznetsov B."/>
        </authorList>
    </citation>
    <scope>NUCLEOTIDE SEQUENCE</scope>
    <source>
        <strain evidence="18">Z-910T</strain>
    </source>
</reference>
<keyword evidence="9 15" id="KW-0418">Kinase</keyword>
<dbReference type="InterPro" id="IPR001341">
    <property type="entry name" value="Asp_kinase"/>
</dbReference>
<reference evidence="18" key="2">
    <citation type="submission" date="2024-06" db="EMBL/GenBank/DDBJ databases">
        <authorList>
            <person name="Petrova K.O."/>
            <person name="Toshchakov S.V."/>
            <person name="Boltjanskaja Y.V."/>
            <person name="Kevbrin V."/>
        </authorList>
    </citation>
    <scope>NUCLEOTIDE SEQUENCE</scope>
    <source>
        <strain evidence="18">Z-910T</strain>
    </source>
</reference>
<evidence type="ECO:0000256" key="14">
    <source>
        <dbReference type="PIRSR" id="PIRSR000726-1"/>
    </source>
</evidence>
<accession>A0AAU7VQP6</accession>
<evidence type="ECO:0000256" key="8">
    <source>
        <dbReference type="ARBA" id="ARBA00022741"/>
    </source>
</evidence>
<dbReference type="SUPFAM" id="SSF53633">
    <property type="entry name" value="Carbamate kinase-like"/>
    <property type="match status" value="1"/>
</dbReference>
<evidence type="ECO:0000256" key="9">
    <source>
        <dbReference type="ARBA" id="ARBA00022777"/>
    </source>
</evidence>
<evidence type="ECO:0000256" key="13">
    <source>
        <dbReference type="ARBA" id="ARBA00047872"/>
    </source>
</evidence>
<dbReference type="GO" id="GO:0009089">
    <property type="term" value="P:lysine biosynthetic process via diaminopimelate"/>
    <property type="evidence" value="ECO:0007669"/>
    <property type="project" value="InterPro"/>
</dbReference>
<evidence type="ECO:0000256" key="15">
    <source>
        <dbReference type="RuleBase" id="RU003448"/>
    </source>
</evidence>
<dbReference type="GO" id="GO:0005829">
    <property type="term" value="C:cytosol"/>
    <property type="evidence" value="ECO:0007669"/>
    <property type="project" value="TreeGrafter"/>
</dbReference>
<keyword evidence="7 15" id="KW-0808">Transferase</keyword>
<dbReference type="SUPFAM" id="SSF55021">
    <property type="entry name" value="ACT-like"/>
    <property type="match status" value="2"/>
</dbReference>
<evidence type="ECO:0000256" key="11">
    <source>
        <dbReference type="ARBA" id="ARBA00022915"/>
    </source>
</evidence>
<dbReference type="EC" id="2.7.2.4" evidence="15"/>
<proteinExistence type="inferred from homology"/>
<dbReference type="InterPro" id="IPR036393">
    <property type="entry name" value="AceGlu_kinase-like_sf"/>
</dbReference>